<feature type="signal peptide" evidence="1">
    <location>
        <begin position="1"/>
        <end position="22"/>
    </location>
</feature>
<sequence length="323" mass="36407" precursor="true">MRWSIAKAVTIGLVLLSNVAVAQPQAEESLILSTQCGRFHLVLGRIKLDCFHYKKVRLHQATEAPSEDEEFVCVTANDGTPSLHYLRHLGRSKVTIDTTQSDCVRIEAKQQHPTGIQKSLLIQQNASGPIEITRTIGTHREQIQTASFWHLMAEQPQLFEAEISPLLSLMIMHRPLARDAQRIDQHLRRQAERSPTITKAWVQERIDALASPTRRERLAAQRHLTSAGVGILPLLDQIDRQRLDAEQIQLIGKLKQQLVVDRSDTPDRVAAWLATDQAYWANVSRRWTPRQQETGNQYMLATCGEGLDVDTTAIALKSQTAVQ</sequence>
<dbReference type="OrthoDB" id="257457at2"/>
<gene>
    <name evidence="2" type="ORF">Poly24_48760</name>
</gene>
<name>A0A518K022_9BACT</name>
<evidence type="ECO:0000313" key="2">
    <source>
        <dbReference type="EMBL" id="QDV71142.1"/>
    </source>
</evidence>
<dbReference type="AlphaFoldDB" id="A0A518K022"/>
<evidence type="ECO:0000313" key="3">
    <source>
        <dbReference type="Proteomes" id="UP000315082"/>
    </source>
</evidence>
<dbReference type="RefSeq" id="WP_145101413.1">
    <property type="nucleotide sequence ID" value="NZ_CP036348.1"/>
</dbReference>
<dbReference type="Proteomes" id="UP000315082">
    <property type="component" value="Chromosome"/>
</dbReference>
<dbReference type="KEGG" id="rcf:Poly24_48760"/>
<protein>
    <recommendedName>
        <fullName evidence="4">Secreted protein</fullName>
    </recommendedName>
</protein>
<feature type="chain" id="PRO_5022074497" description="Secreted protein" evidence="1">
    <location>
        <begin position="23"/>
        <end position="323"/>
    </location>
</feature>
<proteinExistence type="predicted"/>
<reference evidence="2 3" key="1">
    <citation type="submission" date="2019-02" db="EMBL/GenBank/DDBJ databases">
        <title>Deep-cultivation of Planctomycetes and their phenomic and genomic characterization uncovers novel biology.</title>
        <authorList>
            <person name="Wiegand S."/>
            <person name="Jogler M."/>
            <person name="Boedeker C."/>
            <person name="Pinto D."/>
            <person name="Vollmers J."/>
            <person name="Rivas-Marin E."/>
            <person name="Kohn T."/>
            <person name="Peeters S.H."/>
            <person name="Heuer A."/>
            <person name="Rast P."/>
            <person name="Oberbeckmann S."/>
            <person name="Bunk B."/>
            <person name="Jeske O."/>
            <person name="Meyerdierks A."/>
            <person name="Storesund J.E."/>
            <person name="Kallscheuer N."/>
            <person name="Luecker S."/>
            <person name="Lage O.M."/>
            <person name="Pohl T."/>
            <person name="Merkel B.J."/>
            <person name="Hornburger P."/>
            <person name="Mueller R.-W."/>
            <person name="Bruemmer F."/>
            <person name="Labrenz M."/>
            <person name="Spormann A.M."/>
            <person name="Op den Camp H."/>
            <person name="Overmann J."/>
            <person name="Amann R."/>
            <person name="Jetten M.S.M."/>
            <person name="Mascher T."/>
            <person name="Medema M.H."/>
            <person name="Devos D.P."/>
            <person name="Kaster A.-K."/>
            <person name="Ovreas L."/>
            <person name="Rohde M."/>
            <person name="Galperin M.Y."/>
            <person name="Jogler C."/>
        </authorList>
    </citation>
    <scope>NUCLEOTIDE SEQUENCE [LARGE SCALE GENOMIC DNA]</scope>
    <source>
        <strain evidence="2 3">Poly24</strain>
    </source>
</reference>
<evidence type="ECO:0000256" key="1">
    <source>
        <dbReference type="SAM" id="SignalP"/>
    </source>
</evidence>
<accession>A0A518K022</accession>
<organism evidence="2 3">
    <name type="scientific">Rosistilla carotiformis</name>
    <dbReference type="NCBI Taxonomy" id="2528017"/>
    <lineage>
        <taxon>Bacteria</taxon>
        <taxon>Pseudomonadati</taxon>
        <taxon>Planctomycetota</taxon>
        <taxon>Planctomycetia</taxon>
        <taxon>Pirellulales</taxon>
        <taxon>Pirellulaceae</taxon>
        <taxon>Rosistilla</taxon>
    </lineage>
</organism>
<evidence type="ECO:0008006" key="4">
    <source>
        <dbReference type="Google" id="ProtNLM"/>
    </source>
</evidence>
<keyword evidence="3" id="KW-1185">Reference proteome</keyword>
<keyword evidence="1" id="KW-0732">Signal</keyword>
<dbReference type="EMBL" id="CP036348">
    <property type="protein sequence ID" value="QDV71142.1"/>
    <property type="molecule type" value="Genomic_DNA"/>
</dbReference>